<dbReference type="InterPro" id="IPR011990">
    <property type="entry name" value="TPR-like_helical_dom_sf"/>
</dbReference>
<reference evidence="2" key="1">
    <citation type="journal article" date="2020" name="mSystems">
        <title>Genome- and Community-Level Interaction Insights into Carbon Utilization and Element Cycling Functions of Hydrothermarchaeota in Hydrothermal Sediment.</title>
        <authorList>
            <person name="Zhou Z."/>
            <person name="Liu Y."/>
            <person name="Xu W."/>
            <person name="Pan J."/>
            <person name="Luo Z.H."/>
            <person name="Li M."/>
        </authorList>
    </citation>
    <scope>NUCLEOTIDE SEQUENCE [LARGE SCALE GENOMIC DNA]</scope>
    <source>
        <strain evidence="2">SpSt-780</strain>
    </source>
</reference>
<evidence type="ECO:0008006" key="3">
    <source>
        <dbReference type="Google" id="ProtNLM"/>
    </source>
</evidence>
<sequence>MKKYIIFLFISLFVFAEMEKIDGYIDIPSGYIPNQGFYLNVSGGYEIGQVPQDIDKYNLNASLNFVFPKFEGLLAYYRVQDWTIDLKYLLFSKKVYSLSMGIDRITYRKYITPLGGGDTYTSGYLDEQYRTRPQERFSIYVVNTYKPFDFVELTAGIGRGKYVGYGPRSRYFNIDYFLTKSDTSNYHPDYSFGLFWGLRVKILPFLSGVIEFDGRDVNGGIGFNFGNYYFNLCLTKIEQISDIVDRNVRFNFSFGGKVYGIAQKKTGFIIVRVYDDETKLPLQCVIELTDLKTNKTKSFVVNEQGVAQILTEEGSYKLVFKKENYVQKTGKVKVVKDKKIDIKIGLKRILSPEETLVESKLNEVKELINSGRLNEANNLINECMKIIPGYSKTVALQKELKDLIKIKVDSLNNLASQYEKTNPEIGIRYLEEILKITPNDESVKSRIDALKIMIASKTKPVTPPPQVKPEKPKEIPKTQTQKPSQEEINNWYKEAVNLYLQGKYKESKTLLEKILKYDPTNEKAKKYLEKVKEKI</sequence>
<dbReference type="EMBL" id="DTHG01000083">
    <property type="protein sequence ID" value="HGW92168.1"/>
    <property type="molecule type" value="Genomic_DNA"/>
</dbReference>
<evidence type="ECO:0000313" key="2">
    <source>
        <dbReference type="EMBL" id="HGW92168.1"/>
    </source>
</evidence>
<protein>
    <recommendedName>
        <fullName evidence="3">Tetratricopeptide repeat protein</fullName>
    </recommendedName>
</protein>
<dbReference type="AlphaFoldDB" id="A0A7C4YSC0"/>
<evidence type="ECO:0000256" key="1">
    <source>
        <dbReference type="SAM" id="MobiDB-lite"/>
    </source>
</evidence>
<proteinExistence type="predicted"/>
<comment type="caution">
    <text evidence="2">The sequence shown here is derived from an EMBL/GenBank/DDBJ whole genome shotgun (WGS) entry which is preliminary data.</text>
</comment>
<name>A0A7C4YSC0_UNCW3</name>
<feature type="region of interest" description="Disordered" evidence="1">
    <location>
        <begin position="458"/>
        <end position="485"/>
    </location>
</feature>
<gene>
    <name evidence="2" type="ORF">ENV67_06485</name>
</gene>
<organism evidence="2">
    <name type="scientific">candidate division WOR-3 bacterium</name>
    <dbReference type="NCBI Taxonomy" id="2052148"/>
    <lineage>
        <taxon>Bacteria</taxon>
        <taxon>Bacteria division WOR-3</taxon>
    </lineage>
</organism>
<dbReference type="Gene3D" id="1.25.40.10">
    <property type="entry name" value="Tetratricopeptide repeat domain"/>
    <property type="match status" value="1"/>
</dbReference>
<accession>A0A7C4YSC0</accession>
<dbReference type="SUPFAM" id="SSF48452">
    <property type="entry name" value="TPR-like"/>
    <property type="match status" value="1"/>
</dbReference>